<reference evidence="2 3" key="1">
    <citation type="journal article" date="2020" name="Mol. Biol. Evol.">
        <title>Distinct Expression and Methylation Patterns for Genes with Different Fates following a Single Whole-Genome Duplication in Flowering Plants.</title>
        <authorList>
            <person name="Shi T."/>
            <person name="Rahmani R.S."/>
            <person name="Gugger P.F."/>
            <person name="Wang M."/>
            <person name="Li H."/>
            <person name="Zhang Y."/>
            <person name="Li Z."/>
            <person name="Wang Q."/>
            <person name="Van de Peer Y."/>
            <person name="Marchal K."/>
            <person name="Chen J."/>
        </authorList>
    </citation>
    <scope>NUCLEOTIDE SEQUENCE [LARGE SCALE GENOMIC DNA]</scope>
    <source>
        <tissue evidence="2">Leaf</tissue>
    </source>
</reference>
<feature type="region of interest" description="Disordered" evidence="1">
    <location>
        <begin position="13"/>
        <end position="35"/>
    </location>
</feature>
<sequence length="35" mass="3669">MVQTALKGRAFPIFIGTSGPEPENNGISNYSPSGM</sequence>
<protein>
    <submittedName>
        <fullName evidence="2">Uncharacterized protein</fullName>
    </submittedName>
</protein>
<organism evidence="2 3">
    <name type="scientific">Nelumbo nucifera</name>
    <name type="common">Sacred lotus</name>
    <dbReference type="NCBI Taxonomy" id="4432"/>
    <lineage>
        <taxon>Eukaryota</taxon>
        <taxon>Viridiplantae</taxon>
        <taxon>Streptophyta</taxon>
        <taxon>Embryophyta</taxon>
        <taxon>Tracheophyta</taxon>
        <taxon>Spermatophyta</taxon>
        <taxon>Magnoliopsida</taxon>
        <taxon>Proteales</taxon>
        <taxon>Nelumbonaceae</taxon>
        <taxon>Nelumbo</taxon>
    </lineage>
</organism>
<dbReference type="EMBL" id="DUZY01000197">
    <property type="protein sequence ID" value="DAD49510.1"/>
    <property type="molecule type" value="Genomic_DNA"/>
</dbReference>
<dbReference type="AlphaFoldDB" id="A0A822ZY86"/>
<feature type="compositionally biased region" description="Polar residues" evidence="1">
    <location>
        <begin position="25"/>
        <end position="35"/>
    </location>
</feature>
<accession>A0A822ZY86</accession>
<dbReference type="Proteomes" id="UP000607653">
    <property type="component" value="Unassembled WGS sequence"/>
</dbReference>
<keyword evidence="3" id="KW-1185">Reference proteome</keyword>
<gene>
    <name evidence="2" type="ORF">HUJ06_000058</name>
</gene>
<name>A0A822ZY86_NELNU</name>
<evidence type="ECO:0000313" key="2">
    <source>
        <dbReference type="EMBL" id="DAD49510.1"/>
    </source>
</evidence>
<evidence type="ECO:0000256" key="1">
    <source>
        <dbReference type="SAM" id="MobiDB-lite"/>
    </source>
</evidence>
<evidence type="ECO:0000313" key="3">
    <source>
        <dbReference type="Proteomes" id="UP000607653"/>
    </source>
</evidence>
<comment type="caution">
    <text evidence="2">The sequence shown here is derived from an EMBL/GenBank/DDBJ whole genome shotgun (WGS) entry which is preliminary data.</text>
</comment>
<proteinExistence type="predicted"/>